<comment type="caution">
    <text evidence="2">The sequence shown here is derived from an EMBL/GenBank/DDBJ whole genome shotgun (WGS) entry which is preliminary data.</text>
</comment>
<gene>
    <name evidence="2" type="ORF">Clacol_000582</name>
</gene>
<dbReference type="EMBL" id="BPWL01000001">
    <property type="protein sequence ID" value="GJJ06391.1"/>
    <property type="molecule type" value="Genomic_DNA"/>
</dbReference>
<keyword evidence="3" id="KW-1185">Reference proteome</keyword>
<feature type="compositionally biased region" description="Basic and acidic residues" evidence="1">
    <location>
        <begin position="95"/>
        <end position="104"/>
    </location>
</feature>
<feature type="region of interest" description="Disordered" evidence="1">
    <location>
        <begin position="1"/>
        <end position="37"/>
    </location>
</feature>
<proteinExistence type="predicted"/>
<evidence type="ECO:0000313" key="3">
    <source>
        <dbReference type="Proteomes" id="UP001050691"/>
    </source>
</evidence>
<dbReference type="Proteomes" id="UP001050691">
    <property type="component" value="Unassembled WGS sequence"/>
</dbReference>
<feature type="compositionally biased region" description="Polar residues" evidence="1">
    <location>
        <begin position="239"/>
        <end position="253"/>
    </location>
</feature>
<protein>
    <submittedName>
        <fullName evidence="2">Uncharacterized protein</fullName>
    </submittedName>
</protein>
<organism evidence="2 3">
    <name type="scientific">Clathrus columnatus</name>
    <dbReference type="NCBI Taxonomy" id="1419009"/>
    <lineage>
        <taxon>Eukaryota</taxon>
        <taxon>Fungi</taxon>
        <taxon>Dikarya</taxon>
        <taxon>Basidiomycota</taxon>
        <taxon>Agaricomycotina</taxon>
        <taxon>Agaricomycetes</taxon>
        <taxon>Phallomycetidae</taxon>
        <taxon>Phallales</taxon>
        <taxon>Clathraceae</taxon>
        <taxon>Clathrus</taxon>
    </lineage>
</organism>
<feature type="region of interest" description="Disordered" evidence="1">
    <location>
        <begin position="54"/>
        <end position="141"/>
    </location>
</feature>
<reference evidence="2" key="1">
    <citation type="submission" date="2021-10" db="EMBL/GenBank/DDBJ databases">
        <title>De novo Genome Assembly of Clathrus columnatus (Basidiomycota, Fungi) Using Illumina and Nanopore Sequence Data.</title>
        <authorList>
            <person name="Ogiso-Tanaka E."/>
            <person name="Itagaki H."/>
            <person name="Hosoya T."/>
            <person name="Hosaka K."/>
        </authorList>
    </citation>
    <scope>NUCLEOTIDE SEQUENCE</scope>
    <source>
        <strain evidence="2">MO-923</strain>
    </source>
</reference>
<feature type="compositionally biased region" description="Low complexity" evidence="1">
    <location>
        <begin position="191"/>
        <end position="200"/>
    </location>
</feature>
<evidence type="ECO:0000313" key="2">
    <source>
        <dbReference type="EMBL" id="GJJ06391.1"/>
    </source>
</evidence>
<feature type="compositionally biased region" description="Polar residues" evidence="1">
    <location>
        <begin position="106"/>
        <end position="134"/>
    </location>
</feature>
<feature type="compositionally biased region" description="Polar residues" evidence="1">
    <location>
        <begin position="222"/>
        <end position="231"/>
    </location>
</feature>
<feature type="region of interest" description="Disordered" evidence="1">
    <location>
        <begin position="156"/>
        <end position="253"/>
    </location>
</feature>
<accession>A0AAV4ZWR6</accession>
<name>A0AAV4ZWR6_9AGAM</name>
<evidence type="ECO:0000256" key="1">
    <source>
        <dbReference type="SAM" id="MobiDB-lite"/>
    </source>
</evidence>
<sequence>MIIEQPIEISSPLPPQKRDYLSSPTSPPKPAPKLREITETTAFVLDHPYAHPYTVRDATSMPMPPSTIGTASNAGTHPPGPVSVRSMPHPYSSRSRQDQHHPNLDRFQQVNTTNGQTHTTAPTTITDESQQYESFMTPDTPRSLSFKELSLSLTSPDTIESGLNPAATRETAVPSSSTERDDRTGIAPALTTTAATTSTSKVTYPPSAYTHDTIHSEDTLPSMYSYTSTSGPIPIQELHFTQASPPQSRNQIR</sequence>
<dbReference type="AlphaFoldDB" id="A0AAV4ZWR6"/>